<evidence type="ECO:0000256" key="9">
    <source>
        <dbReference type="ARBA" id="ARBA00049563"/>
    </source>
</evidence>
<dbReference type="Gene3D" id="1.10.20.140">
    <property type="match status" value="1"/>
</dbReference>
<dbReference type="RefSeq" id="WP_115935270.1">
    <property type="nucleotide sequence ID" value="NZ_QRDW01000001.1"/>
</dbReference>
<evidence type="ECO:0000256" key="6">
    <source>
        <dbReference type="ARBA" id="ARBA00022741"/>
    </source>
</evidence>
<dbReference type="AlphaFoldDB" id="A0A3D9HXQ6"/>
<keyword evidence="5 10" id="KW-0819">tRNA processing</keyword>
<comment type="caution">
    <text evidence="10">Lacks conserved residue(s) required for the propagation of feature annotation.</text>
</comment>
<comment type="subunit">
    <text evidence="10">Monomer.</text>
</comment>
<gene>
    <name evidence="10" type="primary">miaA</name>
    <name evidence="14" type="ORF">DFP90_1011003</name>
</gene>
<feature type="binding site" evidence="10">
    <location>
        <begin position="14"/>
        <end position="19"/>
    </location>
    <ligand>
        <name>substrate</name>
    </ligand>
</feature>
<keyword evidence="15" id="KW-1185">Reference proteome</keyword>
<evidence type="ECO:0000256" key="10">
    <source>
        <dbReference type="HAMAP-Rule" id="MF_00185"/>
    </source>
</evidence>
<evidence type="ECO:0000256" key="5">
    <source>
        <dbReference type="ARBA" id="ARBA00022694"/>
    </source>
</evidence>
<dbReference type="NCBIfam" id="TIGR00174">
    <property type="entry name" value="miaA"/>
    <property type="match status" value="1"/>
</dbReference>
<dbReference type="Pfam" id="PF01715">
    <property type="entry name" value="IPPT"/>
    <property type="match status" value="1"/>
</dbReference>
<keyword evidence="4 10" id="KW-0808">Transferase</keyword>
<keyword evidence="8 10" id="KW-0460">Magnesium</keyword>
<name>A0A3D9HXQ6_9PROT</name>
<reference evidence="14 15" key="1">
    <citation type="submission" date="2018-07" db="EMBL/GenBank/DDBJ databases">
        <title>Genomic Encyclopedia of Type Strains, Phase III (KMG-III): the genomes of soil and plant-associated and newly described type strains.</title>
        <authorList>
            <person name="Whitman W."/>
        </authorList>
    </citation>
    <scope>NUCLEOTIDE SEQUENCE [LARGE SCALE GENOMIC DNA]</scope>
    <source>
        <strain evidence="14 15">CECT 8488</strain>
    </source>
</reference>
<feature type="binding site" evidence="10">
    <location>
        <begin position="12"/>
        <end position="19"/>
    </location>
    <ligand>
        <name>ATP</name>
        <dbReference type="ChEBI" id="CHEBI:30616"/>
    </ligand>
</feature>
<dbReference type="InterPro" id="IPR027417">
    <property type="entry name" value="P-loop_NTPase"/>
</dbReference>
<comment type="catalytic activity">
    <reaction evidence="9 10 11">
        <text>adenosine(37) in tRNA + dimethylallyl diphosphate = N(6)-dimethylallyladenosine(37) in tRNA + diphosphate</text>
        <dbReference type="Rhea" id="RHEA:26482"/>
        <dbReference type="Rhea" id="RHEA-COMP:10162"/>
        <dbReference type="Rhea" id="RHEA-COMP:10375"/>
        <dbReference type="ChEBI" id="CHEBI:33019"/>
        <dbReference type="ChEBI" id="CHEBI:57623"/>
        <dbReference type="ChEBI" id="CHEBI:74411"/>
        <dbReference type="ChEBI" id="CHEBI:74415"/>
        <dbReference type="EC" id="2.5.1.75"/>
    </reaction>
</comment>
<evidence type="ECO:0000313" key="15">
    <source>
        <dbReference type="Proteomes" id="UP000256845"/>
    </source>
</evidence>
<evidence type="ECO:0000256" key="12">
    <source>
        <dbReference type="RuleBase" id="RU003784"/>
    </source>
</evidence>
<dbReference type="PANTHER" id="PTHR11088">
    <property type="entry name" value="TRNA DIMETHYLALLYLTRANSFERASE"/>
    <property type="match status" value="1"/>
</dbReference>
<proteinExistence type="inferred from homology"/>
<dbReference type="InterPro" id="IPR018022">
    <property type="entry name" value="IPT"/>
</dbReference>
<comment type="caution">
    <text evidence="14">The sequence shown here is derived from an EMBL/GenBank/DDBJ whole genome shotgun (WGS) entry which is preliminary data.</text>
</comment>
<dbReference type="EC" id="2.5.1.75" evidence="10"/>
<keyword evidence="6 10" id="KW-0547">Nucleotide-binding</keyword>
<dbReference type="OrthoDB" id="9776390at2"/>
<dbReference type="EMBL" id="QRDW01000001">
    <property type="protein sequence ID" value="RED54200.1"/>
    <property type="molecule type" value="Genomic_DNA"/>
</dbReference>
<feature type="site" description="Interaction with substrate tRNA" evidence="10">
    <location>
        <position position="103"/>
    </location>
</feature>
<evidence type="ECO:0000256" key="8">
    <source>
        <dbReference type="ARBA" id="ARBA00022842"/>
    </source>
</evidence>
<comment type="cofactor">
    <cofactor evidence="1 10">
        <name>Mg(2+)</name>
        <dbReference type="ChEBI" id="CHEBI:18420"/>
    </cofactor>
</comment>
<feature type="site" description="Interaction with substrate tRNA" evidence="10">
    <location>
        <position position="125"/>
    </location>
</feature>
<dbReference type="Gene3D" id="3.40.50.300">
    <property type="entry name" value="P-loop containing nucleotide triphosphate hydrolases"/>
    <property type="match status" value="1"/>
</dbReference>
<evidence type="ECO:0000313" key="14">
    <source>
        <dbReference type="EMBL" id="RED54200.1"/>
    </source>
</evidence>
<dbReference type="InterPro" id="IPR039657">
    <property type="entry name" value="Dimethylallyltransferase"/>
</dbReference>
<feature type="region of interest" description="Interaction with substrate tRNA" evidence="10">
    <location>
        <begin position="161"/>
        <end position="165"/>
    </location>
</feature>
<keyword evidence="7 10" id="KW-0067">ATP-binding</keyword>
<dbReference type="GO" id="GO:0052381">
    <property type="term" value="F:tRNA dimethylallyltransferase activity"/>
    <property type="evidence" value="ECO:0007669"/>
    <property type="project" value="UniProtKB-UniRule"/>
</dbReference>
<evidence type="ECO:0000256" key="7">
    <source>
        <dbReference type="ARBA" id="ARBA00022840"/>
    </source>
</evidence>
<dbReference type="PANTHER" id="PTHR11088:SF60">
    <property type="entry name" value="TRNA DIMETHYLALLYLTRANSFERASE"/>
    <property type="match status" value="1"/>
</dbReference>
<evidence type="ECO:0000256" key="1">
    <source>
        <dbReference type="ARBA" id="ARBA00001946"/>
    </source>
</evidence>
<evidence type="ECO:0000256" key="4">
    <source>
        <dbReference type="ARBA" id="ARBA00022679"/>
    </source>
</evidence>
<dbReference type="Proteomes" id="UP000256845">
    <property type="component" value="Unassembled WGS sequence"/>
</dbReference>
<dbReference type="HAMAP" id="MF_00185">
    <property type="entry name" value="IPP_trans"/>
    <property type="match status" value="1"/>
</dbReference>
<evidence type="ECO:0000256" key="2">
    <source>
        <dbReference type="ARBA" id="ARBA00003213"/>
    </source>
</evidence>
<evidence type="ECO:0000256" key="13">
    <source>
        <dbReference type="RuleBase" id="RU003785"/>
    </source>
</evidence>
<feature type="region of interest" description="Interaction with substrate tRNA" evidence="10">
    <location>
        <begin position="37"/>
        <end position="40"/>
    </location>
</feature>
<evidence type="ECO:0000256" key="11">
    <source>
        <dbReference type="RuleBase" id="RU003783"/>
    </source>
</evidence>
<comment type="function">
    <text evidence="2 10 12">Catalyzes the transfer of a dimethylallyl group onto the adenine at position 37 in tRNAs that read codons beginning with uridine, leading to the formation of N6-(dimethylallyl)adenosine (i(6)A).</text>
</comment>
<protein>
    <recommendedName>
        <fullName evidence="10">tRNA dimethylallyltransferase</fullName>
        <ecNumber evidence="10">2.5.1.75</ecNumber>
    </recommendedName>
    <alternativeName>
        <fullName evidence="10">Dimethylallyl diphosphate:tRNA dimethylallyltransferase</fullName>
        <shortName evidence="10">DMAPP:tRNA dimethylallyltransferase</shortName>
        <shortName evidence="10">DMATase</shortName>
    </alternativeName>
    <alternativeName>
        <fullName evidence="10">Isopentenyl-diphosphate:tRNA isopentenyltransferase</fullName>
        <shortName evidence="10">IPP transferase</shortName>
        <shortName evidence="10">IPPT</shortName>
        <shortName evidence="10">IPTase</shortName>
    </alternativeName>
</protein>
<dbReference type="SUPFAM" id="SSF52540">
    <property type="entry name" value="P-loop containing nucleoside triphosphate hydrolases"/>
    <property type="match status" value="2"/>
</dbReference>
<organism evidence="14 15">
    <name type="scientific">Aestuariispira insulae</name>
    <dbReference type="NCBI Taxonomy" id="1461337"/>
    <lineage>
        <taxon>Bacteria</taxon>
        <taxon>Pseudomonadati</taxon>
        <taxon>Pseudomonadota</taxon>
        <taxon>Alphaproteobacteria</taxon>
        <taxon>Rhodospirillales</taxon>
        <taxon>Kiloniellaceae</taxon>
        <taxon>Aestuariispira</taxon>
    </lineage>
</organism>
<accession>A0A3D9HXQ6</accession>
<sequence>MSEEASILIIAGPTASGKSAMAMAVAEEFDGCVINADSMQIYADLRVLSARPSEADEARVPHRLYGVLDGSEVCSAARWRELAVQAIRETLAEGRLPIICGGTGLYIKALTDGLNEMPAIPDDVRARVRADLEEKGSPFLHEELKVGDPETAERLEPGDSQRVARAVEVLRATGKSITWWQTQAPVIEPPEGWKFTTIALIPPREELYDRCNKRFSKMLEEGAIEEVQALAARGLDRSLPVMRALGVPELMAYLAGEIDLEEAERQASQGTRRYAKRQNTWLSNQIITKNAIHSKYSESLLPSIFAIIRQTVLTTPR</sequence>
<comment type="similarity">
    <text evidence="3 10 13">Belongs to the IPP transferase family.</text>
</comment>
<evidence type="ECO:0000256" key="3">
    <source>
        <dbReference type="ARBA" id="ARBA00005842"/>
    </source>
</evidence>
<dbReference type="GO" id="GO:0006400">
    <property type="term" value="P:tRNA modification"/>
    <property type="evidence" value="ECO:0007669"/>
    <property type="project" value="TreeGrafter"/>
</dbReference>
<dbReference type="GO" id="GO:0005524">
    <property type="term" value="F:ATP binding"/>
    <property type="evidence" value="ECO:0007669"/>
    <property type="project" value="UniProtKB-UniRule"/>
</dbReference>